<reference evidence="2" key="1">
    <citation type="submission" date="2018-04" db="EMBL/GenBank/DDBJ databases">
        <title>Whole genome sequencing of Hypsizygus marmoreus.</title>
        <authorList>
            <person name="Choi I.-G."/>
            <person name="Min B."/>
            <person name="Kim J.-G."/>
            <person name="Kim S."/>
            <person name="Oh Y.-L."/>
            <person name="Kong W.-S."/>
            <person name="Park H."/>
            <person name="Jeong J."/>
            <person name="Song E.-S."/>
        </authorList>
    </citation>
    <scope>NUCLEOTIDE SEQUENCE [LARGE SCALE GENOMIC DNA]</scope>
    <source>
        <strain evidence="2">51987-8</strain>
    </source>
</reference>
<evidence type="ECO:0008006" key="4">
    <source>
        <dbReference type="Google" id="ProtNLM"/>
    </source>
</evidence>
<protein>
    <recommendedName>
        <fullName evidence="4">Secreted protein</fullName>
    </recommendedName>
</protein>
<dbReference type="InParanoid" id="A0A369J2C0"/>
<dbReference type="AlphaFoldDB" id="A0A369J2C0"/>
<keyword evidence="1" id="KW-0732">Signal</keyword>
<evidence type="ECO:0000313" key="3">
    <source>
        <dbReference type="Proteomes" id="UP000076154"/>
    </source>
</evidence>
<accession>A0A369J2C0</accession>
<organism evidence="2 3">
    <name type="scientific">Hypsizygus marmoreus</name>
    <name type="common">White beech mushroom</name>
    <name type="synonym">Agaricus marmoreus</name>
    <dbReference type="NCBI Taxonomy" id="39966"/>
    <lineage>
        <taxon>Eukaryota</taxon>
        <taxon>Fungi</taxon>
        <taxon>Dikarya</taxon>
        <taxon>Basidiomycota</taxon>
        <taxon>Agaricomycotina</taxon>
        <taxon>Agaricomycetes</taxon>
        <taxon>Agaricomycetidae</taxon>
        <taxon>Agaricales</taxon>
        <taxon>Tricholomatineae</taxon>
        <taxon>Lyophyllaceae</taxon>
        <taxon>Hypsizygus</taxon>
    </lineage>
</organism>
<name>A0A369J2C0_HYPMA</name>
<sequence length="88" mass="10197">MHNGEMWLLAILFLYGKQLLKPAFFVQISNTTRAVYQKPIEELESPFTHSPMDYLSCSIIKLERVPSSQDANDFIERRCVLVQIMTFG</sequence>
<dbReference type="Proteomes" id="UP000076154">
    <property type="component" value="Unassembled WGS sequence"/>
</dbReference>
<evidence type="ECO:0000313" key="2">
    <source>
        <dbReference type="EMBL" id="RDB14535.1"/>
    </source>
</evidence>
<keyword evidence="3" id="KW-1185">Reference proteome</keyword>
<feature type="chain" id="PRO_5016794017" description="Secreted protein" evidence="1">
    <location>
        <begin position="23"/>
        <end position="88"/>
    </location>
</feature>
<proteinExistence type="predicted"/>
<dbReference type="EMBL" id="LUEZ02000096">
    <property type="protein sequence ID" value="RDB14535.1"/>
    <property type="molecule type" value="Genomic_DNA"/>
</dbReference>
<gene>
    <name evidence="2" type="ORF">Hypma_016466</name>
</gene>
<feature type="signal peptide" evidence="1">
    <location>
        <begin position="1"/>
        <end position="22"/>
    </location>
</feature>
<evidence type="ECO:0000256" key="1">
    <source>
        <dbReference type="SAM" id="SignalP"/>
    </source>
</evidence>
<comment type="caution">
    <text evidence="2">The sequence shown here is derived from an EMBL/GenBank/DDBJ whole genome shotgun (WGS) entry which is preliminary data.</text>
</comment>